<organism evidence="1 2">
    <name type="scientific">Rubellimicrobium thermophilum DSM 16684</name>
    <dbReference type="NCBI Taxonomy" id="1123069"/>
    <lineage>
        <taxon>Bacteria</taxon>
        <taxon>Pseudomonadati</taxon>
        <taxon>Pseudomonadota</taxon>
        <taxon>Alphaproteobacteria</taxon>
        <taxon>Rhodobacterales</taxon>
        <taxon>Roseobacteraceae</taxon>
        <taxon>Rubellimicrobium</taxon>
    </lineage>
</organism>
<gene>
    <name evidence="1" type="ORF">ruthe_02113</name>
</gene>
<name>S9QY64_9RHOB</name>
<dbReference type="EMBL" id="AOLV01000021">
    <property type="protein sequence ID" value="EPX84568.1"/>
    <property type="molecule type" value="Genomic_DNA"/>
</dbReference>
<sequence>MTGPQLRALAAGHARAEAAAAARLMAAVRTAVWADAQVFAAAIENAVGGRDDDPADWLMGWEDAQ</sequence>
<evidence type="ECO:0000313" key="1">
    <source>
        <dbReference type="EMBL" id="EPX84568.1"/>
    </source>
</evidence>
<dbReference type="AlphaFoldDB" id="S9QY64"/>
<keyword evidence="2" id="KW-1185">Reference proteome</keyword>
<evidence type="ECO:0000313" key="2">
    <source>
        <dbReference type="Proteomes" id="UP000015346"/>
    </source>
</evidence>
<protein>
    <submittedName>
        <fullName evidence="1">Uncharacterized protein</fullName>
    </submittedName>
</protein>
<accession>S9QY64</accession>
<reference evidence="1 2" key="1">
    <citation type="journal article" date="2013" name="Stand. Genomic Sci.">
        <title>Genome sequence of the reddish-pigmented Rubellimicrobium thermophilum type strain (DSM 16684(T)), a member of the Roseobacter clade.</title>
        <authorList>
            <person name="Fiebig A."/>
            <person name="Riedel T."/>
            <person name="Gronow S."/>
            <person name="Petersen J."/>
            <person name="Klenk H.P."/>
            <person name="Goker M."/>
        </authorList>
    </citation>
    <scope>NUCLEOTIDE SEQUENCE [LARGE SCALE GENOMIC DNA]</scope>
    <source>
        <strain evidence="1 2">DSM 16684</strain>
    </source>
</reference>
<comment type="caution">
    <text evidence="1">The sequence shown here is derived from an EMBL/GenBank/DDBJ whole genome shotgun (WGS) entry which is preliminary data.</text>
</comment>
<dbReference type="Proteomes" id="UP000015346">
    <property type="component" value="Unassembled WGS sequence"/>
</dbReference>
<dbReference type="STRING" id="1123069.ruthe_02113"/>
<proteinExistence type="predicted"/>
<dbReference type="HOGENOM" id="CLU_2847173_0_0_5"/>
<dbReference type="RefSeq" id="WP_021098197.1">
    <property type="nucleotide sequence ID" value="NZ_KE557321.1"/>
</dbReference>